<reference evidence="3 4" key="1">
    <citation type="submission" date="2019-05" db="EMBL/GenBank/DDBJ databases">
        <title>We sequenced the genome of Paenibacillus hemerocallicola KCTC 33185 for further insight into its adaptation and study the phylogeny of Paenibacillus.</title>
        <authorList>
            <person name="Narsing Rao M.P."/>
        </authorList>
    </citation>
    <scope>NUCLEOTIDE SEQUENCE [LARGE SCALE GENOMIC DNA]</scope>
    <source>
        <strain evidence="3 4">KCTC 33185</strain>
    </source>
</reference>
<dbReference type="SUPFAM" id="SSF51905">
    <property type="entry name" value="FAD/NAD(P)-binding domain"/>
    <property type="match status" value="1"/>
</dbReference>
<dbReference type="InterPro" id="IPR002937">
    <property type="entry name" value="Amino_oxidase"/>
</dbReference>
<organism evidence="3 4">
    <name type="scientific">Paenibacillus hemerocallicola</name>
    <dbReference type="NCBI Taxonomy" id="1172614"/>
    <lineage>
        <taxon>Bacteria</taxon>
        <taxon>Bacillati</taxon>
        <taxon>Bacillota</taxon>
        <taxon>Bacilli</taxon>
        <taxon>Bacillales</taxon>
        <taxon>Paenibacillaceae</taxon>
        <taxon>Paenibacillus</taxon>
    </lineage>
</organism>
<evidence type="ECO:0000259" key="2">
    <source>
        <dbReference type="Pfam" id="PF01593"/>
    </source>
</evidence>
<dbReference type="PANTHER" id="PTHR43734:SF1">
    <property type="entry name" value="PHYTOENE DESATURASE"/>
    <property type="match status" value="1"/>
</dbReference>
<comment type="similarity">
    <text evidence="1">Belongs to the carotenoid/retinoid oxidoreductase family. CrtN subfamily.</text>
</comment>
<keyword evidence="4" id="KW-1185">Reference proteome</keyword>
<proteinExistence type="inferred from homology"/>
<dbReference type="Proteomes" id="UP000307943">
    <property type="component" value="Unassembled WGS sequence"/>
</dbReference>
<evidence type="ECO:0000256" key="1">
    <source>
        <dbReference type="ARBA" id="ARBA00038322"/>
    </source>
</evidence>
<protein>
    <submittedName>
        <fullName evidence="3">NAD(P)/FAD-dependent oxidoreductase</fullName>
    </submittedName>
</protein>
<comment type="caution">
    <text evidence="3">The sequence shown here is derived from an EMBL/GenBank/DDBJ whole genome shotgun (WGS) entry which is preliminary data.</text>
</comment>
<sequence>MKTYDAAIIGGGVSGLIAAIDLARANKSVIVLEKSNRMGGRAMTVNRNGACFNLGGHAIYRAGEMHAILGELGVKLEGGSPSPSGYAIWQNRLMRLPGDPVRLLSSRLLSWSGKMELGRFMLGLGKIDADAIPGVSLRDWAERQIRDPMVRHIFYALCRTATYSKELDHQLAGPVMKQVQRSLGSGVLYVNGGWQTIVDQLREQAIRAGATVMNGKHVTEILRDGGVSGLRFADGDSVKADYVISTLAPAETYRLVRDAERTSLRRWKDSARPVMAACLDLSLKRLPVADRHFAIGLDQPVFFTNHSRVAKLSDHGTLVVHLIKYNGKDESDPKADESMLEQTMSLLHPDWQREVEARQFLPNITVVHDYAHIGRSDPLPGPSVPEVRGLYVAGDWVSHGEMLVDAAAASARRAAVQILKDMAAEGKRHAAGYPAVSAVQIG</sequence>
<evidence type="ECO:0000313" key="4">
    <source>
        <dbReference type="Proteomes" id="UP000307943"/>
    </source>
</evidence>
<dbReference type="Gene3D" id="3.50.50.60">
    <property type="entry name" value="FAD/NAD(P)-binding domain"/>
    <property type="match status" value="1"/>
</dbReference>
<dbReference type="AlphaFoldDB" id="A0A5C4T1E6"/>
<accession>A0A5C4T1E6</accession>
<dbReference type="Gene3D" id="3.90.660.50">
    <property type="match status" value="1"/>
</dbReference>
<dbReference type="RefSeq" id="WP_139605919.1">
    <property type="nucleotide sequence ID" value="NZ_VDCQ01000056.1"/>
</dbReference>
<dbReference type="EMBL" id="VDCQ01000056">
    <property type="protein sequence ID" value="TNJ62625.1"/>
    <property type="molecule type" value="Genomic_DNA"/>
</dbReference>
<dbReference type="PANTHER" id="PTHR43734">
    <property type="entry name" value="PHYTOENE DESATURASE"/>
    <property type="match status" value="1"/>
</dbReference>
<dbReference type="Pfam" id="PF01593">
    <property type="entry name" value="Amino_oxidase"/>
    <property type="match status" value="1"/>
</dbReference>
<dbReference type="InterPro" id="IPR036188">
    <property type="entry name" value="FAD/NAD-bd_sf"/>
</dbReference>
<gene>
    <name evidence="3" type="ORF">FE784_29875</name>
</gene>
<dbReference type="GO" id="GO:0016491">
    <property type="term" value="F:oxidoreductase activity"/>
    <property type="evidence" value="ECO:0007669"/>
    <property type="project" value="InterPro"/>
</dbReference>
<feature type="domain" description="Amine oxidase" evidence="2">
    <location>
        <begin position="13"/>
        <end position="419"/>
    </location>
</feature>
<dbReference type="OrthoDB" id="269318at2"/>
<evidence type="ECO:0000313" key="3">
    <source>
        <dbReference type="EMBL" id="TNJ62625.1"/>
    </source>
</evidence>
<name>A0A5C4T1E6_9BACL</name>